<dbReference type="EMBL" id="JAMKOV010000002">
    <property type="protein sequence ID" value="KAI8042367.1"/>
    <property type="molecule type" value="Genomic_DNA"/>
</dbReference>
<proteinExistence type="predicted"/>
<dbReference type="AlphaFoldDB" id="A0A9Q0BRX3"/>
<comment type="caution">
    <text evidence="1">The sequence shown here is derived from an EMBL/GenBank/DDBJ whole genome shotgun (WGS) entry which is preliminary data.</text>
</comment>
<name>A0A9Q0BRX3_9MUSC</name>
<gene>
    <name evidence="1" type="ORF">M5D96_003679</name>
</gene>
<organism evidence="1 2">
    <name type="scientific">Drosophila gunungcola</name>
    <name type="common">fruit fly</name>
    <dbReference type="NCBI Taxonomy" id="103775"/>
    <lineage>
        <taxon>Eukaryota</taxon>
        <taxon>Metazoa</taxon>
        <taxon>Ecdysozoa</taxon>
        <taxon>Arthropoda</taxon>
        <taxon>Hexapoda</taxon>
        <taxon>Insecta</taxon>
        <taxon>Pterygota</taxon>
        <taxon>Neoptera</taxon>
        <taxon>Endopterygota</taxon>
        <taxon>Diptera</taxon>
        <taxon>Brachycera</taxon>
        <taxon>Muscomorpha</taxon>
        <taxon>Ephydroidea</taxon>
        <taxon>Drosophilidae</taxon>
        <taxon>Drosophila</taxon>
        <taxon>Sophophora</taxon>
    </lineage>
</organism>
<keyword evidence="2" id="KW-1185">Reference proteome</keyword>
<evidence type="ECO:0000313" key="2">
    <source>
        <dbReference type="Proteomes" id="UP001059596"/>
    </source>
</evidence>
<reference evidence="1" key="1">
    <citation type="journal article" date="2023" name="Genome Biol. Evol.">
        <title>Long-read-based Genome Assembly of Drosophila gunungcola Reveals Fewer Chemosensory Genes in Flower-breeding Species.</title>
        <authorList>
            <person name="Negi A."/>
            <person name="Liao B.Y."/>
            <person name="Yeh S.D."/>
        </authorList>
    </citation>
    <scope>NUCLEOTIDE SEQUENCE</scope>
    <source>
        <strain evidence="1">Sukarami</strain>
    </source>
</reference>
<sequence length="46" mass="5060">MLAARSASNTSVPKAAFPKIQFGFQFGFEYHAMKTAASINPELRVQ</sequence>
<accession>A0A9Q0BRX3</accession>
<evidence type="ECO:0000313" key="1">
    <source>
        <dbReference type="EMBL" id="KAI8042367.1"/>
    </source>
</evidence>
<protein>
    <submittedName>
        <fullName evidence="1">Uncharacterized protein</fullName>
    </submittedName>
</protein>
<dbReference type="Proteomes" id="UP001059596">
    <property type="component" value="Unassembled WGS sequence"/>
</dbReference>